<feature type="domain" description="HTH merR-type" evidence="2">
    <location>
        <begin position="3"/>
        <end position="73"/>
    </location>
</feature>
<gene>
    <name evidence="4" type="ORF">AB0A76_12395</name>
</gene>
<dbReference type="SMART" id="SM00331">
    <property type="entry name" value="PP2C_SIG"/>
    <property type="match status" value="1"/>
</dbReference>
<dbReference type="RefSeq" id="WP_359206530.1">
    <property type="nucleotide sequence ID" value="NZ_JBEZAM010000012.1"/>
</dbReference>
<dbReference type="SMART" id="SM00422">
    <property type="entry name" value="HTH_MERR"/>
    <property type="match status" value="1"/>
</dbReference>
<protein>
    <submittedName>
        <fullName evidence="4">MerR family transcriptional regulator</fullName>
    </submittedName>
</protein>
<dbReference type="Pfam" id="PF13672">
    <property type="entry name" value="PP2C_2"/>
    <property type="match status" value="1"/>
</dbReference>
<dbReference type="PANTHER" id="PTHR30204">
    <property type="entry name" value="REDOX-CYCLING DRUG-SENSING TRANSCRIPTIONAL ACTIVATOR SOXR"/>
    <property type="match status" value="1"/>
</dbReference>
<evidence type="ECO:0000259" key="2">
    <source>
        <dbReference type="PROSITE" id="PS50937"/>
    </source>
</evidence>
<dbReference type="PROSITE" id="PS51746">
    <property type="entry name" value="PPM_2"/>
    <property type="match status" value="1"/>
</dbReference>
<dbReference type="InterPro" id="IPR009061">
    <property type="entry name" value="DNA-bd_dom_put_sf"/>
</dbReference>
<evidence type="ECO:0000256" key="1">
    <source>
        <dbReference type="ARBA" id="ARBA00023125"/>
    </source>
</evidence>
<accession>A0ABV3CWV0</accession>
<dbReference type="SUPFAM" id="SSF46955">
    <property type="entry name" value="Putative DNA-binding domain"/>
    <property type="match status" value="1"/>
</dbReference>
<sequence length="374" mass="39613">MSMLTIGDFARASRLSAKALRRYDELGLLPPARVDPYTGYRYYAREQVERARLVAWLRRIDMPLAEIGQVCALYETDPSGAARAVRGYWARVEAETSARRDLAASLVDRLRGPVDMTDRANATTTAARPYGLLFAALSERGQVRETNQDRAHAGPRLLAVADGYGAAGERAATAALAEIEALPAVRAQGPDRLGDLLNALEDGVRRADTAVGAAAPGSGTTLTAGVWTGERLALAHVGDGRAYLLRDGELVRLTRDHTVVQARVEAGELDPAEAAAHPDRALLLKALDGGGTSVPVPDLSLHEGRPGDRWLLCTDGLSAVVPEPELKRALAAGSGPGQTVRTLAALALAEGRGGPDNVSCVVADVVRDVDRAVR</sequence>
<name>A0ABV3CWV0_STREX</name>
<dbReference type="Gene3D" id="1.10.1660.10">
    <property type="match status" value="1"/>
</dbReference>
<dbReference type="PROSITE" id="PS00552">
    <property type="entry name" value="HTH_MERR_1"/>
    <property type="match status" value="1"/>
</dbReference>
<feature type="domain" description="PPM-type phosphatase" evidence="3">
    <location>
        <begin position="133"/>
        <end position="365"/>
    </location>
</feature>
<dbReference type="SMART" id="SM00332">
    <property type="entry name" value="PP2Cc"/>
    <property type="match status" value="1"/>
</dbReference>
<comment type="caution">
    <text evidence="4">The sequence shown here is derived from an EMBL/GenBank/DDBJ whole genome shotgun (WGS) entry which is preliminary data.</text>
</comment>
<dbReference type="InterPro" id="IPR000551">
    <property type="entry name" value="MerR-type_HTH_dom"/>
</dbReference>
<evidence type="ECO:0000313" key="4">
    <source>
        <dbReference type="EMBL" id="MEU7293988.1"/>
    </source>
</evidence>
<dbReference type="PROSITE" id="PS50937">
    <property type="entry name" value="HTH_MERR_2"/>
    <property type="match status" value="1"/>
</dbReference>
<dbReference type="Proteomes" id="UP001551210">
    <property type="component" value="Unassembled WGS sequence"/>
</dbReference>
<reference evidence="4 5" key="1">
    <citation type="submission" date="2024-06" db="EMBL/GenBank/DDBJ databases">
        <title>The Natural Products Discovery Center: Release of the First 8490 Sequenced Strains for Exploring Actinobacteria Biosynthetic Diversity.</title>
        <authorList>
            <person name="Kalkreuter E."/>
            <person name="Kautsar S.A."/>
            <person name="Yang D."/>
            <person name="Bader C.D."/>
            <person name="Teijaro C.N."/>
            <person name="Fluegel L."/>
            <person name="Davis C.M."/>
            <person name="Simpson J.R."/>
            <person name="Lauterbach L."/>
            <person name="Steele A.D."/>
            <person name="Gui C."/>
            <person name="Meng S."/>
            <person name="Li G."/>
            <person name="Viehrig K."/>
            <person name="Ye F."/>
            <person name="Su P."/>
            <person name="Kiefer A.F."/>
            <person name="Nichols A."/>
            <person name="Cepeda A.J."/>
            <person name="Yan W."/>
            <person name="Fan B."/>
            <person name="Jiang Y."/>
            <person name="Adhikari A."/>
            <person name="Zheng C.-J."/>
            <person name="Schuster L."/>
            <person name="Cowan T.M."/>
            <person name="Smanski M.J."/>
            <person name="Chevrette M.G."/>
            <person name="De Carvalho L.P.S."/>
            <person name="Shen B."/>
        </authorList>
    </citation>
    <scope>NUCLEOTIDE SEQUENCE [LARGE SCALE GENOMIC DNA]</scope>
    <source>
        <strain evidence="4 5">NPDC045705</strain>
    </source>
</reference>
<dbReference type="CDD" id="cd00143">
    <property type="entry name" value="PP2Cc"/>
    <property type="match status" value="1"/>
</dbReference>
<dbReference type="EMBL" id="JBEZAM010000012">
    <property type="protein sequence ID" value="MEU7293988.1"/>
    <property type="molecule type" value="Genomic_DNA"/>
</dbReference>
<dbReference type="CDD" id="cd01107">
    <property type="entry name" value="HTH_BmrR"/>
    <property type="match status" value="1"/>
</dbReference>
<keyword evidence="1" id="KW-0238">DNA-binding</keyword>
<evidence type="ECO:0000313" key="5">
    <source>
        <dbReference type="Proteomes" id="UP001551210"/>
    </source>
</evidence>
<evidence type="ECO:0000259" key="3">
    <source>
        <dbReference type="PROSITE" id="PS51746"/>
    </source>
</evidence>
<dbReference type="SUPFAM" id="SSF81606">
    <property type="entry name" value="PP2C-like"/>
    <property type="match status" value="1"/>
</dbReference>
<dbReference type="InterPro" id="IPR001932">
    <property type="entry name" value="PPM-type_phosphatase-like_dom"/>
</dbReference>
<dbReference type="InterPro" id="IPR047057">
    <property type="entry name" value="MerR_fam"/>
</dbReference>
<organism evidence="4 5">
    <name type="scientific">Streptomyces exfoliatus</name>
    <name type="common">Streptomyces hydrogenans</name>
    <dbReference type="NCBI Taxonomy" id="1905"/>
    <lineage>
        <taxon>Bacteria</taxon>
        <taxon>Bacillati</taxon>
        <taxon>Actinomycetota</taxon>
        <taxon>Actinomycetes</taxon>
        <taxon>Kitasatosporales</taxon>
        <taxon>Streptomycetaceae</taxon>
        <taxon>Streptomyces</taxon>
    </lineage>
</organism>
<dbReference type="Pfam" id="PF13411">
    <property type="entry name" value="MerR_1"/>
    <property type="match status" value="1"/>
</dbReference>
<proteinExistence type="predicted"/>
<dbReference type="InterPro" id="IPR036457">
    <property type="entry name" value="PPM-type-like_dom_sf"/>
</dbReference>
<dbReference type="PANTHER" id="PTHR30204:SF97">
    <property type="entry name" value="MERR FAMILY REGULATORY PROTEIN"/>
    <property type="match status" value="1"/>
</dbReference>
<dbReference type="Gene3D" id="3.60.40.10">
    <property type="entry name" value="PPM-type phosphatase domain"/>
    <property type="match status" value="1"/>
</dbReference>
<keyword evidence="5" id="KW-1185">Reference proteome</keyword>